<proteinExistence type="predicted"/>
<dbReference type="AlphaFoldDB" id="A0A934PU98"/>
<dbReference type="PANTHER" id="PTHR14859:SF15">
    <property type="entry name" value="ENDONUCLEASE_EXONUCLEASE_PHOSPHATASE DOMAIN-CONTAINING PROTEIN"/>
    <property type="match status" value="1"/>
</dbReference>
<dbReference type="Proteomes" id="UP000613193">
    <property type="component" value="Unassembled WGS sequence"/>
</dbReference>
<accession>A0A934PU98</accession>
<feature type="domain" description="Endonuclease/exonuclease/phosphatase" evidence="1">
    <location>
        <begin position="9"/>
        <end position="231"/>
    </location>
</feature>
<keyword evidence="3" id="KW-1185">Reference proteome</keyword>
<evidence type="ECO:0000313" key="2">
    <source>
        <dbReference type="EMBL" id="MBK0379696.1"/>
    </source>
</evidence>
<dbReference type="InterPro" id="IPR005135">
    <property type="entry name" value="Endo/exonuclease/phosphatase"/>
</dbReference>
<dbReference type="InterPro" id="IPR051916">
    <property type="entry name" value="GPI-anchor_lipid_remodeler"/>
</dbReference>
<gene>
    <name evidence="2" type="ORF">I5M19_10275</name>
</gene>
<sequence>MADNKLKVMTYNIHHANPPSNAAEGIINVDTIAGVINKQAPDLVGIQEVDNGTARSGNINEAAILAQKTGMHYRFFKAINYDGGEYGLTILSRYPIRSEKQIALPRVMDGEARILCYVTLNIPGKGNLIFANTHLDAQHADGNRIVQVGRIMREFNKTHTPVIITGDFNSAPSQQTIQILDQYFRRSCVSGCPYTIPQINPDKTIDYIALKNEQWPVTDHRVIPETYASDHRPVIAVYQIK</sequence>
<dbReference type="GO" id="GO:0006506">
    <property type="term" value="P:GPI anchor biosynthetic process"/>
    <property type="evidence" value="ECO:0007669"/>
    <property type="project" value="TreeGrafter"/>
</dbReference>
<dbReference type="Pfam" id="PF03372">
    <property type="entry name" value="Exo_endo_phos"/>
    <property type="match status" value="1"/>
</dbReference>
<evidence type="ECO:0000259" key="1">
    <source>
        <dbReference type="Pfam" id="PF03372"/>
    </source>
</evidence>
<dbReference type="EMBL" id="JAEHFW010000002">
    <property type="protein sequence ID" value="MBK0379696.1"/>
    <property type="molecule type" value="Genomic_DNA"/>
</dbReference>
<dbReference type="PANTHER" id="PTHR14859">
    <property type="entry name" value="CALCOFLUOR WHITE HYPERSENSITIVE PROTEIN PRECURSOR"/>
    <property type="match status" value="1"/>
</dbReference>
<dbReference type="Gene3D" id="3.60.10.10">
    <property type="entry name" value="Endonuclease/exonuclease/phosphatase"/>
    <property type="match status" value="1"/>
</dbReference>
<evidence type="ECO:0000313" key="3">
    <source>
        <dbReference type="Proteomes" id="UP000613193"/>
    </source>
</evidence>
<keyword evidence="2" id="KW-0255">Endonuclease</keyword>
<dbReference type="InterPro" id="IPR036691">
    <property type="entry name" value="Endo/exonu/phosph_ase_sf"/>
</dbReference>
<organism evidence="2 3">
    <name type="scientific">Mucilaginibacter segetis</name>
    <dbReference type="NCBI Taxonomy" id="2793071"/>
    <lineage>
        <taxon>Bacteria</taxon>
        <taxon>Pseudomonadati</taxon>
        <taxon>Bacteroidota</taxon>
        <taxon>Sphingobacteriia</taxon>
        <taxon>Sphingobacteriales</taxon>
        <taxon>Sphingobacteriaceae</taxon>
        <taxon>Mucilaginibacter</taxon>
    </lineage>
</organism>
<keyword evidence="2" id="KW-0378">Hydrolase</keyword>
<dbReference type="GO" id="GO:0004519">
    <property type="term" value="F:endonuclease activity"/>
    <property type="evidence" value="ECO:0007669"/>
    <property type="project" value="UniProtKB-KW"/>
</dbReference>
<dbReference type="SUPFAM" id="SSF56219">
    <property type="entry name" value="DNase I-like"/>
    <property type="match status" value="1"/>
</dbReference>
<comment type="caution">
    <text evidence="2">The sequence shown here is derived from an EMBL/GenBank/DDBJ whole genome shotgun (WGS) entry which is preliminary data.</text>
</comment>
<dbReference type="GO" id="GO:0016020">
    <property type="term" value="C:membrane"/>
    <property type="evidence" value="ECO:0007669"/>
    <property type="project" value="GOC"/>
</dbReference>
<name>A0A934PU98_9SPHI</name>
<reference evidence="2" key="1">
    <citation type="submission" date="2020-12" db="EMBL/GenBank/DDBJ databases">
        <title>Bacterial novel species Mucilaginibacter sp. SD-g isolated from soil.</title>
        <authorList>
            <person name="Jung H.-Y."/>
        </authorList>
    </citation>
    <scope>NUCLEOTIDE SEQUENCE</scope>
    <source>
        <strain evidence="2">SD-g</strain>
    </source>
</reference>
<protein>
    <submittedName>
        <fullName evidence="2">Endonuclease/exonuclease/phosphatase family protein</fullName>
    </submittedName>
</protein>
<keyword evidence="2" id="KW-0540">Nuclease</keyword>
<dbReference type="RefSeq" id="WP_200066245.1">
    <property type="nucleotide sequence ID" value="NZ_JAEHFW010000002.1"/>
</dbReference>